<keyword evidence="1" id="KW-0472">Membrane</keyword>
<protein>
    <recommendedName>
        <fullName evidence="4">Dipeptidylpeptidase IV N-terminal domain-containing protein</fullName>
    </recommendedName>
</protein>
<sequence length="366" mass="41507">MRKFLRTTILIILAFGLVFFIWFFFFRNRGDEQVVNPPEVTATPLIPDVIDVVGAANFLVFPHRIADYWIHETTGSIYVLDPNGTLSRVSTREGQTNELYSLALTDVNRIIPSPDQTGALFVYNYPRSTTLSYLDVTTGVRTPLPQRATSADWNPRGDKIAFLDSEGGSSILRILGIEDQSIQDALTLHQYGLDVSWVTSNTLYFTEKPTSFLPSSLWSYNLSDNTFKTLARNEPGLMIQWSDDGRQGIRYTTAEGVNGLRLIDSENNVLGSFQVATLPSKCTIKGSVFYCAVPKTIPSDIVLPDDYFKRKVYFKDSFFIWDSASQAPARVVTPEFLVDAEHLEVYRNELYFFNRYDDKLYKIPLS</sequence>
<dbReference type="SUPFAM" id="SSF82171">
    <property type="entry name" value="DPP6 N-terminal domain-like"/>
    <property type="match status" value="1"/>
</dbReference>
<organism evidence="2 3">
    <name type="scientific">Candidatus Harrisonbacteria bacterium CG10_big_fil_rev_8_21_14_0_10_42_17</name>
    <dbReference type="NCBI Taxonomy" id="1974584"/>
    <lineage>
        <taxon>Bacteria</taxon>
        <taxon>Candidatus Harrisoniibacteriota</taxon>
    </lineage>
</organism>
<evidence type="ECO:0000256" key="1">
    <source>
        <dbReference type="SAM" id="Phobius"/>
    </source>
</evidence>
<keyword evidence="1" id="KW-0812">Transmembrane</keyword>
<gene>
    <name evidence="2" type="ORF">COU08_00975</name>
</gene>
<comment type="caution">
    <text evidence="2">The sequence shown here is derived from an EMBL/GenBank/DDBJ whole genome shotgun (WGS) entry which is preliminary data.</text>
</comment>
<evidence type="ECO:0008006" key="4">
    <source>
        <dbReference type="Google" id="ProtNLM"/>
    </source>
</evidence>
<keyword evidence="1" id="KW-1133">Transmembrane helix</keyword>
<dbReference type="AlphaFoldDB" id="A0A2M6WIU2"/>
<feature type="transmembrane region" description="Helical" evidence="1">
    <location>
        <begin position="7"/>
        <end position="26"/>
    </location>
</feature>
<dbReference type="Gene3D" id="2.120.10.30">
    <property type="entry name" value="TolB, C-terminal domain"/>
    <property type="match status" value="1"/>
</dbReference>
<name>A0A2M6WIU2_9BACT</name>
<accession>A0A2M6WIU2</accession>
<proteinExistence type="predicted"/>
<dbReference type="EMBL" id="PFBA01000012">
    <property type="protein sequence ID" value="PIT92721.1"/>
    <property type="molecule type" value="Genomic_DNA"/>
</dbReference>
<dbReference type="Proteomes" id="UP000228635">
    <property type="component" value="Unassembled WGS sequence"/>
</dbReference>
<evidence type="ECO:0000313" key="3">
    <source>
        <dbReference type="Proteomes" id="UP000228635"/>
    </source>
</evidence>
<evidence type="ECO:0000313" key="2">
    <source>
        <dbReference type="EMBL" id="PIT92721.1"/>
    </source>
</evidence>
<reference evidence="3" key="1">
    <citation type="submission" date="2017-09" db="EMBL/GenBank/DDBJ databases">
        <title>Depth-based differentiation of microbial function through sediment-hosted aquifers and enrichment of novel symbionts in the deep terrestrial subsurface.</title>
        <authorList>
            <person name="Probst A.J."/>
            <person name="Ladd B."/>
            <person name="Jarett J.K."/>
            <person name="Geller-Mcgrath D.E."/>
            <person name="Sieber C.M.K."/>
            <person name="Emerson J.B."/>
            <person name="Anantharaman K."/>
            <person name="Thomas B.C."/>
            <person name="Malmstrom R."/>
            <person name="Stieglmeier M."/>
            <person name="Klingl A."/>
            <person name="Woyke T."/>
            <person name="Ryan C.M."/>
            <person name="Banfield J.F."/>
        </authorList>
    </citation>
    <scope>NUCLEOTIDE SEQUENCE [LARGE SCALE GENOMIC DNA]</scope>
</reference>
<dbReference type="InterPro" id="IPR011042">
    <property type="entry name" value="6-blade_b-propeller_TolB-like"/>
</dbReference>